<dbReference type="GO" id="GO:0051301">
    <property type="term" value="P:cell division"/>
    <property type="evidence" value="ECO:0007669"/>
    <property type="project" value="UniProtKB-KW"/>
</dbReference>
<dbReference type="PANTHER" id="PTHR10177">
    <property type="entry name" value="CYCLINS"/>
    <property type="match status" value="1"/>
</dbReference>
<sequence length="359" mass="39606">MKSSQTPSIDLSSLLRLQTLDISDRLQVMISQENEPCYASRDYLRLANRSDRSSSHRSQSKRLTPEARTKIVKWMYDIVDYFELQRETVSLAMSYVDRFMSSSSSSRNVNSFQLLSLTCLFIATKSFDTIHIDASLLSRASRGCYSVDEILAMEDEVLVALGWRLSDPTALGFANHAIALLGKVVVCGSSRSKTSSRISSVVDFTRLQIELATCDYRTSVLHKPSTIALASVMNSMGLLDFTTAERKVFARAVQDVTGLEVRSTVVRQCRLELNEVFDRQSEDVLSRGSIAENSANLNKSCSQVVAMVPSFGNASVCNSRGTEATPQVEKVSFSDGPSPTCVDELRLRGLQGVGTIVEC</sequence>
<evidence type="ECO:0000256" key="1">
    <source>
        <dbReference type="ARBA" id="ARBA00022618"/>
    </source>
</evidence>
<dbReference type="Gene3D" id="1.10.472.10">
    <property type="entry name" value="Cyclin-like"/>
    <property type="match status" value="2"/>
</dbReference>
<dbReference type="InterPro" id="IPR006671">
    <property type="entry name" value="Cyclin_N"/>
</dbReference>
<dbReference type="InterPro" id="IPR039361">
    <property type="entry name" value="Cyclin"/>
</dbReference>
<dbReference type="Proteomes" id="UP000001449">
    <property type="component" value="Chromosome 15"/>
</dbReference>
<dbReference type="GO" id="GO:0016538">
    <property type="term" value="F:cyclin-dependent protein serine/threonine kinase regulator activity"/>
    <property type="evidence" value="ECO:0000318"/>
    <property type="project" value="GO_Central"/>
</dbReference>
<dbReference type="AlphaFoldDB" id="B8CDE5"/>
<dbReference type="RefSeq" id="XP_002294230.1">
    <property type="nucleotide sequence ID" value="XM_002294194.1"/>
</dbReference>
<gene>
    <name evidence="6" type="ORF">THAPSDRAFT_269826</name>
</gene>
<evidence type="ECO:0000256" key="4">
    <source>
        <dbReference type="RuleBase" id="RU000383"/>
    </source>
</evidence>
<dbReference type="InterPro" id="IPR048258">
    <property type="entry name" value="Cyclins_cyclin-box"/>
</dbReference>
<evidence type="ECO:0000313" key="7">
    <source>
        <dbReference type="Proteomes" id="UP000001449"/>
    </source>
</evidence>
<dbReference type="GO" id="GO:0000082">
    <property type="term" value="P:G1/S transition of mitotic cell cycle"/>
    <property type="evidence" value="ECO:0000318"/>
    <property type="project" value="GO_Central"/>
</dbReference>
<proteinExistence type="inferred from homology"/>
<dbReference type="SUPFAM" id="SSF47954">
    <property type="entry name" value="Cyclin-like"/>
    <property type="match status" value="1"/>
</dbReference>
<reference evidence="6 7" key="1">
    <citation type="journal article" date="2004" name="Science">
        <title>The genome of the diatom Thalassiosira pseudonana: ecology, evolution, and metabolism.</title>
        <authorList>
            <person name="Armbrust E.V."/>
            <person name="Berges J.A."/>
            <person name="Bowler C."/>
            <person name="Green B.R."/>
            <person name="Martinez D."/>
            <person name="Putnam N.H."/>
            <person name="Zhou S."/>
            <person name="Allen A.E."/>
            <person name="Apt K.E."/>
            <person name="Bechner M."/>
            <person name="Brzezinski M.A."/>
            <person name="Chaal B.K."/>
            <person name="Chiovitti A."/>
            <person name="Davis A.K."/>
            <person name="Demarest M.S."/>
            <person name="Detter J.C."/>
            <person name="Glavina T."/>
            <person name="Goodstein D."/>
            <person name="Hadi M.Z."/>
            <person name="Hellsten U."/>
            <person name="Hildebrand M."/>
            <person name="Jenkins B.D."/>
            <person name="Jurka J."/>
            <person name="Kapitonov V.V."/>
            <person name="Kroger N."/>
            <person name="Lau W.W."/>
            <person name="Lane T.W."/>
            <person name="Larimer F.W."/>
            <person name="Lippmeier J.C."/>
            <person name="Lucas S."/>
            <person name="Medina M."/>
            <person name="Montsant A."/>
            <person name="Obornik M."/>
            <person name="Parker M.S."/>
            <person name="Palenik B."/>
            <person name="Pazour G.J."/>
            <person name="Richardson P.M."/>
            <person name="Rynearson T.A."/>
            <person name="Saito M.A."/>
            <person name="Schwartz D.C."/>
            <person name="Thamatrakoln K."/>
            <person name="Valentin K."/>
            <person name="Vardi A."/>
            <person name="Wilkerson F.P."/>
            <person name="Rokhsar D.S."/>
        </authorList>
    </citation>
    <scope>NUCLEOTIDE SEQUENCE [LARGE SCALE GENOMIC DNA]</scope>
    <source>
        <strain evidence="6 7">CCMP1335</strain>
    </source>
</reference>
<dbReference type="GO" id="GO:0005634">
    <property type="term" value="C:nucleus"/>
    <property type="evidence" value="ECO:0000318"/>
    <property type="project" value="GO_Central"/>
</dbReference>
<comment type="similarity">
    <text evidence="4">Belongs to the cyclin family.</text>
</comment>
<dbReference type="eggNOG" id="KOG0655">
    <property type="taxonomic scope" value="Eukaryota"/>
</dbReference>
<name>B8CDE5_THAPS</name>
<dbReference type="EMBL" id="CM000650">
    <property type="protein sequence ID" value="EED88585.1"/>
    <property type="molecule type" value="Genomic_DNA"/>
</dbReference>
<evidence type="ECO:0000313" key="6">
    <source>
        <dbReference type="EMBL" id="EED88585.1"/>
    </source>
</evidence>
<dbReference type="InterPro" id="IPR036915">
    <property type="entry name" value="Cyclin-like_sf"/>
</dbReference>
<keyword evidence="2 4" id="KW-0195">Cyclin</keyword>
<protein>
    <submittedName>
        <fullName evidence="6">Cyclin, cyclin d, cell cycle control</fullName>
    </submittedName>
</protein>
<keyword evidence="3" id="KW-0131">Cell cycle</keyword>
<dbReference type="STRING" id="35128.B8CDE5"/>
<dbReference type="Pfam" id="PF00134">
    <property type="entry name" value="Cyclin_N"/>
    <property type="match status" value="1"/>
</dbReference>
<dbReference type="InParanoid" id="B8CDE5"/>
<evidence type="ECO:0000256" key="2">
    <source>
        <dbReference type="ARBA" id="ARBA00023127"/>
    </source>
</evidence>
<evidence type="ECO:0000259" key="5">
    <source>
        <dbReference type="SMART" id="SM00385"/>
    </source>
</evidence>
<dbReference type="GeneID" id="7442006"/>
<accession>B8CDE5</accession>
<dbReference type="HOGENOM" id="CLU_067459_1_0_1"/>
<dbReference type="OMA" id="ENEPCYA"/>
<reference evidence="6 7" key="2">
    <citation type="journal article" date="2008" name="Nature">
        <title>The Phaeodactylum genome reveals the evolutionary history of diatom genomes.</title>
        <authorList>
            <person name="Bowler C."/>
            <person name="Allen A.E."/>
            <person name="Badger J.H."/>
            <person name="Grimwood J."/>
            <person name="Jabbari K."/>
            <person name="Kuo A."/>
            <person name="Maheswari U."/>
            <person name="Martens C."/>
            <person name="Maumus F."/>
            <person name="Otillar R.P."/>
            <person name="Rayko E."/>
            <person name="Salamov A."/>
            <person name="Vandepoele K."/>
            <person name="Beszteri B."/>
            <person name="Gruber A."/>
            <person name="Heijde M."/>
            <person name="Katinka M."/>
            <person name="Mock T."/>
            <person name="Valentin K."/>
            <person name="Verret F."/>
            <person name="Berges J.A."/>
            <person name="Brownlee C."/>
            <person name="Cadoret J.P."/>
            <person name="Chiovitti A."/>
            <person name="Choi C.J."/>
            <person name="Coesel S."/>
            <person name="De Martino A."/>
            <person name="Detter J.C."/>
            <person name="Durkin C."/>
            <person name="Falciatore A."/>
            <person name="Fournet J."/>
            <person name="Haruta M."/>
            <person name="Huysman M.J."/>
            <person name="Jenkins B.D."/>
            <person name="Jiroutova K."/>
            <person name="Jorgensen R.E."/>
            <person name="Joubert Y."/>
            <person name="Kaplan A."/>
            <person name="Kroger N."/>
            <person name="Kroth P.G."/>
            <person name="La Roche J."/>
            <person name="Lindquist E."/>
            <person name="Lommer M."/>
            <person name="Martin-Jezequel V."/>
            <person name="Lopez P.J."/>
            <person name="Lucas S."/>
            <person name="Mangogna M."/>
            <person name="McGinnis K."/>
            <person name="Medlin L.K."/>
            <person name="Montsant A."/>
            <person name="Oudot-Le Secq M.P."/>
            <person name="Napoli C."/>
            <person name="Obornik M."/>
            <person name="Parker M.S."/>
            <person name="Petit J.L."/>
            <person name="Porcel B.M."/>
            <person name="Poulsen N."/>
            <person name="Robison M."/>
            <person name="Rychlewski L."/>
            <person name="Rynearson T.A."/>
            <person name="Schmutz J."/>
            <person name="Shapiro H."/>
            <person name="Siaut M."/>
            <person name="Stanley M."/>
            <person name="Sussman M.R."/>
            <person name="Taylor A.R."/>
            <person name="Vardi A."/>
            <person name="von Dassow P."/>
            <person name="Vyverman W."/>
            <person name="Willis A."/>
            <person name="Wyrwicz L.S."/>
            <person name="Rokhsar D.S."/>
            <person name="Weissenbach J."/>
            <person name="Armbrust E.V."/>
            <person name="Green B.R."/>
            <person name="Van de Peer Y."/>
            <person name="Grigoriev I.V."/>
        </authorList>
    </citation>
    <scope>NUCLEOTIDE SEQUENCE [LARGE SCALE GENOMIC DNA]</scope>
    <source>
        <strain evidence="6 7">CCMP1335</strain>
    </source>
</reference>
<keyword evidence="7" id="KW-1185">Reference proteome</keyword>
<dbReference type="GO" id="GO:0000307">
    <property type="term" value="C:cyclin-dependent protein kinase holoenzyme complex"/>
    <property type="evidence" value="ECO:0000318"/>
    <property type="project" value="GO_Central"/>
</dbReference>
<dbReference type="FunFam" id="1.10.472.10:FF:000093">
    <property type="entry name" value="Predicted protein"/>
    <property type="match status" value="1"/>
</dbReference>
<dbReference type="InterPro" id="IPR013763">
    <property type="entry name" value="Cyclin-like_dom"/>
</dbReference>
<organism evidence="6 7">
    <name type="scientific">Thalassiosira pseudonana</name>
    <name type="common">Marine diatom</name>
    <name type="synonym">Cyclotella nana</name>
    <dbReference type="NCBI Taxonomy" id="35128"/>
    <lineage>
        <taxon>Eukaryota</taxon>
        <taxon>Sar</taxon>
        <taxon>Stramenopiles</taxon>
        <taxon>Ochrophyta</taxon>
        <taxon>Bacillariophyta</taxon>
        <taxon>Coscinodiscophyceae</taxon>
        <taxon>Thalassiosirophycidae</taxon>
        <taxon>Thalassiosirales</taxon>
        <taxon>Thalassiosiraceae</taxon>
        <taxon>Thalassiosira</taxon>
    </lineage>
</organism>
<dbReference type="PaxDb" id="35128-Thaps269826"/>
<feature type="domain" description="Cyclin-like" evidence="5">
    <location>
        <begin position="73"/>
        <end position="159"/>
    </location>
</feature>
<evidence type="ECO:0000256" key="3">
    <source>
        <dbReference type="ARBA" id="ARBA00023306"/>
    </source>
</evidence>
<dbReference type="PROSITE" id="PS00292">
    <property type="entry name" value="CYCLINS"/>
    <property type="match status" value="1"/>
</dbReference>
<dbReference type="KEGG" id="tps:THAPSDRAFT_269826"/>
<keyword evidence="1" id="KW-0132">Cell division</keyword>
<dbReference type="GO" id="GO:0005737">
    <property type="term" value="C:cytoplasm"/>
    <property type="evidence" value="ECO:0000318"/>
    <property type="project" value="GO_Central"/>
</dbReference>
<dbReference type="SMART" id="SM00385">
    <property type="entry name" value="CYCLIN"/>
    <property type="match status" value="1"/>
</dbReference>